<dbReference type="Gene3D" id="3.90.180.10">
    <property type="entry name" value="Medium-chain alcohol dehydrogenases, catalytic domain"/>
    <property type="match status" value="1"/>
</dbReference>
<dbReference type="InterPro" id="IPR013154">
    <property type="entry name" value="ADH-like_N"/>
</dbReference>
<organism evidence="2 3">
    <name type="scientific">Granulicella rosea</name>
    <dbReference type="NCBI Taxonomy" id="474952"/>
    <lineage>
        <taxon>Bacteria</taxon>
        <taxon>Pseudomonadati</taxon>
        <taxon>Acidobacteriota</taxon>
        <taxon>Terriglobia</taxon>
        <taxon>Terriglobales</taxon>
        <taxon>Acidobacteriaceae</taxon>
        <taxon>Granulicella</taxon>
    </lineage>
</organism>
<dbReference type="GO" id="GO:0016491">
    <property type="term" value="F:oxidoreductase activity"/>
    <property type="evidence" value="ECO:0007669"/>
    <property type="project" value="InterPro"/>
</dbReference>
<sequence>MKVVAIHEYGGPSVLKLEEWDDPVAGEGELLVQTTAASINPIDYKMRSGAAKDRFPVTFPAVLGRDVSGVVMAVGAGVQGFEPGDRVMALTWKTYAELVVVKAADALKLPEGLDQVEAAALPLVLQTGEQLIRLGAKVQPGQTILITGALGAVGRAAVWTAKNAGASVIAGVREHDLKKAAELVNQWGADRLLALDDKDALGSLGFIDAVADTVGGETAQTLLGKIRPGGTYASVVGPPANAALHPTLTISPIMAKPDVPTLAKLAQAVVERHLRIPIDRMVPLADAALAHAVVEKGGIGKVLLTP</sequence>
<dbReference type="InterPro" id="IPR011032">
    <property type="entry name" value="GroES-like_sf"/>
</dbReference>
<name>A0A239DRF0_9BACT</name>
<dbReference type="EMBL" id="FZOU01000001">
    <property type="protein sequence ID" value="SNS34488.1"/>
    <property type="molecule type" value="Genomic_DNA"/>
</dbReference>
<dbReference type="SUPFAM" id="SSF51735">
    <property type="entry name" value="NAD(P)-binding Rossmann-fold domains"/>
    <property type="match status" value="1"/>
</dbReference>
<dbReference type="PANTHER" id="PTHR11695:SF294">
    <property type="entry name" value="RETICULON-4-INTERACTING PROTEIN 1, MITOCHONDRIAL"/>
    <property type="match status" value="1"/>
</dbReference>
<proteinExistence type="predicted"/>
<dbReference type="InterPro" id="IPR050700">
    <property type="entry name" value="YIM1/Zinc_Alcohol_DH_Fams"/>
</dbReference>
<dbReference type="InterPro" id="IPR020843">
    <property type="entry name" value="ER"/>
</dbReference>
<feature type="domain" description="Enoyl reductase (ER)" evidence="1">
    <location>
        <begin position="10"/>
        <end position="304"/>
    </location>
</feature>
<dbReference type="AlphaFoldDB" id="A0A239DRF0"/>
<dbReference type="RefSeq" id="WP_089406870.1">
    <property type="nucleotide sequence ID" value="NZ_FZOU01000001.1"/>
</dbReference>
<dbReference type="Gene3D" id="3.40.50.720">
    <property type="entry name" value="NAD(P)-binding Rossmann-like Domain"/>
    <property type="match status" value="1"/>
</dbReference>
<reference evidence="2 3" key="1">
    <citation type="submission" date="2017-06" db="EMBL/GenBank/DDBJ databases">
        <authorList>
            <person name="Kim H.J."/>
            <person name="Triplett B.A."/>
        </authorList>
    </citation>
    <scope>NUCLEOTIDE SEQUENCE [LARGE SCALE GENOMIC DNA]</scope>
    <source>
        <strain evidence="2 3">DSM 18704</strain>
    </source>
</reference>
<dbReference type="OrthoDB" id="9792162at2"/>
<dbReference type="Pfam" id="PF13602">
    <property type="entry name" value="ADH_zinc_N_2"/>
    <property type="match status" value="1"/>
</dbReference>
<dbReference type="SUPFAM" id="SSF50129">
    <property type="entry name" value="GroES-like"/>
    <property type="match status" value="1"/>
</dbReference>
<protein>
    <submittedName>
        <fullName evidence="2">NADPH:quinone reductase</fullName>
    </submittedName>
</protein>
<dbReference type="PANTHER" id="PTHR11695">
    <property type="entry name" value="ALCOHOL DEHYDROGENASE RELATED"/>
    <property type="match status" value="1"/>
</dbReference>
<evidence type="ECO:0000313" key="3">
    <source>
        <dbReference type="Proteomes" id="UP000198356"/>
    </source>
</evidence>
<dbReference type="InterPro" id="IPR036291">
    <property type="entry name" value="NAD(P)-bd_dom_sf"/>
</dbReference>
<dbReference type="SMART" id="SM00829">
    <property type="entry name" value="PKS_ER"/>
    <property type="match status" value="1"/>
</dbReference>
<evidence type="ECO:0000313" key="2">
    <source>
        <dbReference type="EMBL" id="SNS34488.1"/>
    </source>
</evidence>
<dbReference type="Proteomes" id="UP000198356">
    <property type="component" value="Unassembled WGS sequence"/>
</dbReference>
<evidence type="ECO:0000259" key="1">
    <source>
        <dbReference type="SMART" id="SM00829"/>
    </source>
</evidence>
<gene>
    <name evidence="2" type="ORF">SAMN05421770_101591</name>
</gene>
<dbReference type="Pfam" id="PF08240">
    <property type="entry name" value="ADH_N"/>
    <property type="match status" value="1"/>
</dbReference>
<accession>A0A239DRF0</accession>
<keyword evidence="3" id="KW-1185">Reference proteome</keyword>
<dbReference type="CDD" id="cd05289">
    <property type="entry name" value="MDR_like_2"/>
    <property type="match status" value="1"/>
</dbReference>